<dbReference type="AlphaFoldDB" id="A0A843XBV7"/>
<evidence type="ECO:0000313" key="7">
    <source>
        <dbReference type="EMBL" id="MQM16781.1"/>
    </source>
</evidence>
<evidence type="ECO:0000256" key="4">
    <source>
        <dbReference type="ARBA" id="ARBA00022989"/>
    </source>
</evidence>
<keyword evidence="4 6" id="KW-1133">Transmembrane helix</keyword>
<accession>A0A843XBV7</accession>
<proteinExistence type="inferred from homology"/>
<gene>
    <name evidence="7" type="ORF">Taro_049748</name>
</gene>
<feature type="transmembrane region" description="Helical" evidence="6">
    <location>
        <begin position="68"/>
        <end position="87"/>
    </location>
</feature>
<keyword evidence="8" id="KW-1185">Reference proteome</keyword>
<keyword evidence="3 6" id="KW-0812">Transmembrane</keyword>
<dbReference type="GO" id="GO:0004930">
    <property type="term" value="F:G protein-coupled receptor activity"/>
    <property type="evidence" value="ECO:0007669"/>
    <property type="project" value="TreeGrafter"/>
</dbReference>
<dbReference type="EMBL" id="NMUH01007168">
    <property type="protein sequence ID" value="MQM16781.1"/>
    <property type="molecule type" value="Genomic_DNA"/>
</dbReference>
<feature type="non-terminal residue" evidence="7">
    <location>
        <position position="289"/>
    </location>
</feature>
<sequence length="289" mass="30825">AFVRALESDKRSGGDAPLLLPAEMRGLEEATRGPLAVVPEFVASAAADGGGTGSAPDLSGWITDCHGLWHNLSLIVPSALFVAFLAAQARRSLTKLSYGRSYIMISYYGLLWAVSLLNLLWCVLQSWQCTPGKELGWNLLSLLTTSGMLFLEVSLVAFLLQGNQASGVEALTRTFIISGVIISVDILLKICLHKAIVNEVLNGRRASGPQPDQNKPRGTMPLATTAAVPHCCHLRHRRTTDPPSLPQALLLSSSLHGGGRRALPSRPSATLTSTAAALPPQKPLFSSFL</sequence>
<feature type="transmembrane region" description="Helical" evidence="6">
    <location>
        <begin position="107"/>
        <end position="127"/>
    </location>
</feature>
<protein>
    <submittedName>
        <fullName evidence="7">Uncharacterized protein</fullName>
    </submittedName>
</protein>
<evidence type="ECO:0000256" key="1">
    <source>
        <dbReference type="ARBA" id="ARBA00004141"/>
    </source>
</evidence>
<evidence type="ECO:0000256" key="2">
    <source>
        <dbReference type="ARBA" id="ARBA00010125"/>
    </source>
</evidence>
<dbReference type="GO" id="GO:0005886">
    <property type="term" value="C:plasma membrane"/>
    <property type="evidence" value="ECO:0007669"/>
    <property type="project" value="TreeGrafter"/>
</dbReference>
<evidence type="ECO:0000256" key="3">
    <source>
        <dbReference type="ARBA" id="ARBA00022692"/>
    </source>
</evidence>
<dbReference type="PANTHER" id="PTHR15876">
    <property type="entry name" value="TRANSMEMBRANE PROTEIN ADIPOCYTE-ASSOCIATED 1"/>
    <property type="match status" value="1"/>
</dbReference>
<evidence type="ECO:0000256" key="5">
    <source>
        <dbReference type="ARBA" id="ARBA00023136"/>
    </source>
</evidence>
<dbReference type="OrthoDB" id="10027388at2759"/>
<evidence type="ECO:0000313" key="8">
    <source>
        <dbReference type="Proteomes" id="UP000652761"/>
    </source>
</evidence>
<dbReference type="Proteomes" id="UP000652761">
    <property type="component" value="Unassembled WGS sequence"/>
</dbReference>
<dbReference type="Pfam" id="PF10160">
    <property type="entry name" value="Tmemb_40"/>
    <property type="match status" value="1"/>
</dbReference>
<evidence type="ECO:0000256" key="6">
    <source>
        <dbReference type="SAM" id="Phobius"/>
    </source>
</evidence>
<feature type="transmembrane region" description="Helical" evidence="6">
    <location>
        <begin position="170"/>
        <end position="188"/>
    </location>
</feature>
<comment type="similarity">
    <text evidence="2">Belongs to the UPF0359 family.</text>
</comment>
<organism evidence="7 8">
    <name type="scientific">Colocasia esculenta</name>
    <name type="common">Wild taro</name>
    <name type="synonym">Arum esculentum</name>
    <dbReference type="NCBI Taxonomy" id="4460"/>
    <lineage>
        <taxon>Eukaryota</taxon>
        <taxon>Viridiplantae</taxon>
        <taxon>Streptophyta</taxon>
        <taxon>Embryophyta</taxon>
        <taxon>Tracheophyta</taxon>
        <taxon>Spermatophyta</taxon>
        <taxon>Magnoliopsida</taxon>
        <taxon>Liliopsida</taxon>
        <taxon>Araceae</taxon>
        <taxon>Aroideae</taxon>
        <taxon>Colocasieae</taxon>
        <taxon>Colocasia</taxon>
    </lineage>
</organism>
<name>A0A843XBV7_COLES</name>
<keyword evidence="5 6" id="KW-0472">Membrane</keyword>
<comment type="subcellular location">
    <subcellularLocation>
        <location evidence="1">Membrane</location>
        <topology evidence="1">Multi-pass membrane protein</topology>
    </subcellularLocation>
</comment>
<comment type="caution">
    <text evidence="7">The sequence shown here is derived from an EMBL/GenBank/DDBJ whole genome shotgun (WGS) entry which is preliminary data.</text>
</comment>
<reference evidence="7" key="1">
    <citation type="submission" date="2017-07" db="EMBL/GenBank/DDBJ databases">
        <title>Taro Niue Genome Assembly and Annotation.</title>
        <authorList>
            <person name="Atibalentja N."/>
            <person name="Keating K."/>
            <person name="Fields C.J."/>
        </authorList>
    </citation>
    <scope>NUCLEOTIDE SEQUENCE</scope>
    <source>
        <strain evidence="7">Niue_2</strain>
        <tissue evidence="7">Leaf</tissue>
    </source>
</reference>
<feature type="transmembrane region" description="Helical" evidence="6">
    <location>
        <begin position="139"/>
        <end position="158"/>
    </location>
</feature>
<dbReference type="InterPro" id="IPR018781">
    <property type="entry name" value="TPRA1/CAND2/CAND8"/>
</dbReference>
<dbReference type="PANTHER" id="PTHR15876:SF8">
    <property type="entry name" value="TRANSMEMBRANE PROTEIN ADIPOCYTE-ASSOCIATED 1"/>
    <property type="match status" value="1"/>
</dbReference>